<feature type="domain" description="Glycosyltransferase 2-like" evidence="1">
    <location>
        <begin position="1"/>
        <end position="114"/>
    </location>
</feature>
<dbReference type="EMBL" id="CP110226">
    <property type="protein sequence ID" value="UZD23941.1"/>
    <property type="molecule type" value="Genomic_DNA"/>
</dbReference>
<sequence>MITYNHEKYIGQAIEGVLNQVVDFEVEFIISDDASSDRTSEIVKSYLKSHPKAYLMKYTRHSINKGMMANFIWALEKCKGEFIALCEGDDYWVDSLKLKKQISILESDSDIVGVFHNAEVISNLCKSFLCCDFLDSQIVSRELVIFKGGGLFPTASLLFRNILEIEELHNMKKYLSGDRALIYQLLVYGDIYYLNEVMSVYRVHEEGVYSQSYFDRDKSLNIYYSNIDLINDYELKFDDSYSKFFFNAKSYQLRRVMLKEKSGLTKIILNFKNLRIKDFYYLINNHLRD</sequence>
<dbReference type="GO" id="GO:0016757">
    <property type="term" value="F:glycosyltransferase activity"/>
    <property type="evidence" value="ECO:0007669"/>
    <property type="project" value="UniProtKB-KW"/>
</dbReference>
<dbReference type="Proteomes" id="UP001163156">
    <property type="component" value="Chromosome"/>
</dbReference>
<dbReference type="EC" id="2.4.-.-" evidence="2"/>
<proteinExistence type="predicted"/>
<evidence type="ECO:0000259" key="1">
    <source>
        <dbReference type="Pfam" id="PF00535"/>
    </source>
</evidence>
<protein>
    <submittedName>
        <fullName evidence="2">Glycosyltransferase</fullName>
        <ecNumber evidence="2">2.4.-.-</ecNumber>
    </submittedName>
</protein>
<name>A0ABY6MMN2_9BACT</name>
<dbReference type="PANTHER" id="PTHR22916">
    <property type="entry name" value="GLYCOSYLTRANSFERASE"/>
    <property type="match status" value="1"/>
</dbReference>
<keyword evidence="3" id="KW-1185">Reference proteome</keyword>
<dbReference type="Pfam" id="PF00535">
    <property type="entry name" value="Glycos_transf_2"/>
    <property type="match status" value="1"/>
</dbReference>
<dbReference type="Gene3D" id="3.90.550.10">
    <property type="entry name" value="Spore Coat Polysaccharide Biosynthesis Protein SpsA, Chain A"/>
    <property type="match status" value="1"/>
</dbReference>
<keyword evidence="2" id="KW-0808">Transferase</keyword>
<keyword evidence="2" id="KW-0328">Glycosyltransferase</keyword>
<reference evidence="2" key="1">
    <citation type="submission" date="2022-10" db="EMBL/GenBank/DDBJ databases">
        <title>Algoriphagus sp. a novel bacteria isolate from halophytes salicornia europaea.</title>
        <authorList>
            <person name="Peng Y."/>
            <person name="Jiang L."/>
            <person name="Lee J."/>
        </authorList>
    </citation>
    <scope>NUCLEOTIDE SEQUENCE</scope>
    <source>
        <strain evidence="2">TR-M5</strain>
    </source>
</reference>
<dbReference type="RefSeq" id="WP_264810652.1">
    <property type="nucleotide sequence ID" value="NZ_CP110226.1"/>
</dbReference>
<dbReference type="PANTHER" id="PTHR22916:SF3">
    <property type="entry name" value="UDP-GLCNAC:BETAGAL BETA-1,3-N-ACETYLGLUCOSAMINYLTRANSFERASE-LIKE PROTEIN 1"/>
    <property type="match status" value="1"/>
</dbReference>
<dbReference type="InterPro" id="IPR029044">
    <property type="entry name" value="Nucleotide-diphossugar_trans"/>
</dbReference>
<evidence type="ECO:0000313" key="2">
    <source>
        <dbReference type="EMBL" id="UZD23941.1"/>
    </source>
</evidence>
<organism evidence="2 3">
    <name type="scientific">Algoriphagus halophytocola</name>
    <dbReference type="NCBI Taxonomy" id="2991499"/>
    <lineage>
        <taxon>Bacteria</taxon>
        <taxon>Pseudomonadati</taxon>
        <taxon>Bacteroidota</taxon>
        <taxon>Cytophagia</taxon>
        <taxon>Cytophagales</taxon>
        <taxon>Cyclobacteriaceae</taxon>
        <taxon>Algoriphagus</taxon>
    </lineage>
</organism>
<dbReference type="InterPro" id="IPR001173">
    <property type="entry name" value="Glyco_trans_2-like"/>
</dbReference>
<accession>A0ABY6MMN2</accession>
<evidence type="ECO:0000313" key="3">
    <source>
        <dbReference type="Proteomes" id="UP001163156"/>
    </source>
</evidence>
<gene>
    <name evidence="2" type="ORF">OM944_05470</name>
</gene>
<dbReference type="SUPFAM" id="SSF53448">
    <property type="entry name" value="Nucleotide-diphospho-sugar transferases"/>
    <property type="match status" value="1"/>
</dbReference>